<dbReference type="InterPro" id="IPR035969">
    <property type="entry name" value="Rab-GAP_TBC_sf"/>
</dbReference>
<dbReference type="Proteomes" id="UP000005018">
    <property type="component" value="Chromosome 4"/>
</dbReference>
<evidence type="ECO:0000256" key="3">
    <source>
        <dbReference type="SAM" id="Coils"/>
    </source>
</evidence>
<reference evidence="6 7" key="1">
    <citation type="journal article" date="2012" name="PLoS ONE">
        <title>Sequence and analysis of the genome of the pathogenic yeast Candida orthopsilosis.</title>
        <authorList>
            <person name="Riccombeni A."/>
            <person name="Vidanes G."/>
            <person name="Proux-Wera E."/>
            <person name="Wolfe K.H."/>
            <person name="Butler G."/>
        </authorList>
    </citation>
    <scope>NUCLEOTIDE SEQUENCE [LARGE SCALE GENOMIC DNA]</scope>
    <source>
        <strain evidence="6 7">Co 90-125</strain>
    </source>
</reference>
<feature type="domain" description="Rab-GAP TBC" evidence="5">
    <location>
        <begin position="248"/>
        <end position="344"/>
    </location>
</feature>
<feature type="compositionally biased region" description="Polar residues" evidence="4">
    <location>
        <begin position="21"/>
        <end position="43"/>
    </location>
</feature>
<feature type="region of interest" description="Disordered" evidence="4">
    <location>
        <begin position="1"/>
        <end position="45"/>
    </location>
</feature>
<evidence type="ECO:0000313" key="7">
    <source>
        <dbReference type="Proteomes" id="UP000005018"/>
    </source>
</evidence>
<sequence length="499" mass="57633">MSAETSSPPLPPRPNLSAASVRSNSSTTQESEVPSIPHLNNKSTESDRIQFQADDSLSFISAVRQSELYNSPVMNEAFHGVINDPSFNQHLVIPDLDETTNEQESVQFWNRIIRDYSNQWIRRREVGRLETEILKGIPSGFRAPVYLKTLQVRYKFNQDNSFGELSKRSSKLKEEILKLSDKQEIVELVSLVFNVMGDSEANILSTKDAAVDRYLISLAELLSTVSELSEEKRLFILIKLCKLYSSVKQEELVYKINRSLEDKLESFKHITSQGVNWSAYYKKLIPELFFGMFDLDVSLKILDLFVFEGFDFCLRLILRAFLQNDTKLGSLSGDNLLTFLQSKEFFSGPFDLREALELEPPLITYENEFYLMEANSLSNNKNELRNLSEVHDELLLKINNMKVQIEELQSTHTEISQQSEEYNVNLTEAEVKRKNLIEEKEKLQKKYEHLTMKENLANTIKANEEFSQRNRELQQQLEALKKSIEDKKHKIAKAMVNSQ</sequence>
<dbReference type="EMBL" id="HE681722">
    <property type="protein sequence ID" value="CCG23583.1"/>
    <property type="molecule type" value="Genomic_DNA"/>
</dbReference>
<evidence type="ECO:0000256" key="1">
    <source>
        <dbReference type="ARBA" id="ARBA00005521"/>
    </source>
</evidence>
<dbReference type="HOGENOM" id="CLU_547452_0_0_1"/>
<evidence type="ECO:0000259" key="5">
    <source>
        <dbReference type="Pfam" id="PF23436"/>
    </source>
</evidence>
<evidence type="ECO:0000256" key="2">
    <source>
        <dbReference type="ARBA" id="ARBA00019144"/>
    </source>
</evidence>
<comment type="similarity">
    <text evidence="1">Belongs to the OCA5 family.</text>
</comment>
<dbReference type="AlphaFoldDB" id="H8X6H2"/>
<dbReference type="RefSeq" id="XP_003869716.1">
    <property type="nucleotide sequence ID" value="XM_003869667.1"/>
</dbReference>
<evidence type="ECO:0000256" key="4">
    <source>
        <dbReference type="SAM" id="MobiDB-lite"/>
    </source>
</evidence>
<keyword evidence="7" id="KW-1185">Reference proteome</keyword>
<dbReference type="Pfam" id="PF23436">
    <property type="entry name" value="RabGap-TBC_2"/>
    <property type="match status" value="1"/>
</dbReference>
<protein>
    <recommendedName>
        <fullName evidence="2">Oxidant-induced cell-cycle arrest protein 5</fullName>
    </recommendedName>
</protein>
<dbReference type="KEGG" id="cot:CORT_0D07500"/>
<gene>
    <name evidence="6" type="ORF">CORT_0D07500</name>
</gene>
<dbReference type="OrthoDB" id="4085843at2759"/>
<feature type="coiled-coil region" evidence="3">
    <location>
        <begin position="367"/>
        <end position="497"/>
    </location>
</feature>
<organism evidence="6 7">
    <name type="scientific">Candida orthopsilosis (strain 90-125)</name>
    <name type="common">Yeast</name>
    <dbReference type="NCBI Taxonomy" id="1136231"/>
    <lineage>
        <taxon>Eukaryota</taxon>
        <taxon>Fungi</taxon>
        <taxon>Dikarya</taxon>
        <taxon>Ascomycota</taxon>
        <taxon>Saccharomycotina</taxon>
        <taxon>Pichiomycetes</taxon>
        <taxon>Debaryomycetaceae</taxon>
        <taxon>Candida/Lodderomyces clade</taxon>
        <taxon>Candida</taxon>
    </lineage>
</organism>
<dbReference type="SUPFAM" id="SSF47923">
    <property type="entry name" value="Ypt/Rab-GAP domain of gyp1p"/>
    <property type="match status" value="1"/>
</dbReference>
<dbReference type="GeneID" id="14540124"/>
<evidence type="ECO:0000313" key="6">
    <source>
        <dbReference type="EMBL" id="CCG23583.1"/>
    </source>
</evidence>
<accession>H8X6H2</accession>
<dbReference type="eggNOG" id="KOG4436">
    <property type="taxonomic scope" value="Eukaryota"/>
</dbReference>
<proteinExistence type="inferred from homology"/>
<name>H8X6H2_CANO9</name>
<keyword evidence="3" id="KW-0175">Coiled coil</keyword>
<dbReference type="Gene3D" id="1.10.472.80">
    <property type="entry name" value="Ypt/Rab-GAP domain of gyp1p, domain 3"/>
    <property type="match status" value="1"/>
</dbReference>
<dbReference type="InterPro" id="IPR000195">
    <property type="entry name" value="Rab-GAP-TBC_dom"/>
</dbReference>